<proteinExistence type="predicted"/>
<feature type="non-terminal residue" evidence="3">
    <location>
        <position position="300"/>
    </location>
</feature>
<name>A0A9Q0MQ47_9DIPT</name>
<evidence type="ECO:0000256" key="2">
    <source>
        <dbReference type="SAM" id="Phobius"/>
    </source>
</evidence>
<feature type="transmembrane region" description="Helical" evidence="2">
    <location>
        <begin position="161"/>
        <end position="179"/>
    </location>
</feature>
<accession>A0A9Q0MQ47</accession>
<evidence type="ECO:0000256" key="1">
    <source>
        <dbReference type="SAM" id="MobiDB-lite"/>
    </source>
</evidence>
<evidence type="ECO:0000313" key="4">
    <source>
        <dbReference type="Proteomes" id="UP001151699"/>
    </source>
</evidence>
<dbReference type="Proteomes" id="UP001151699">
    <property type="component" value="Unassembled WGS sequence"/>
</dbReference>
<keyword evidence="2" id="KW-0812">Transmembrane</keyword>
<comment type="caution">
    <text evidence="3">The sequence shown here is derived from an EMBL/GenBank/DDBJ whole genome shotgun (WGS) entry which is preliminary data.</text>
</comment>
<keyword evidence="4" id="KW-1185">Reference proteome</keyword>
<dbReference type="OrthoDB" id="7724500at2759"/>
<evidence type="ECO:0000313" key="3">
    <source>
        <dbReference type="EMBL" id="KAJ6633935.1"/>
    </source>
</evidence>
<protein>
    <submittedName>
        <fullName evidence="3">Uncharacterized protein</fullName>
    </submittedName>
</protein>
<feature type="transmembrane region" description="Helical" evidence="2">
    <location>
        <begin position="119"/>
        <end position="141"/>
    </location>
</feature>
<organism evidence="3 4">
    <name type="scientific">Pseudolycoriella hygida</name>
    <dbReference type="NCBI Taxonomy" id="35572"/>
    <lineage>
        <taxon>Eukaryota</taxon>
        <taxon>Metazoa</taxon>
        <taxon>Ecdysozoa</taxon>
        <taxon>Arthropoda</taxon>
        <taxon>Hexapoda</taxon>
        <taxon>Insecta</taxon>
        <taxon>Pterygota</taxon>
        <taxon>Neoptera</taxon>
        <taxon>Endopterygota</taxon>
        <taxon>Diptera</taxon>
        <taxon>Nematocera</taxon>
        <taxon>Sciaroidea</taxon>
        <taxon>Sciaridae</taxon>
        <taxon>Pseudolycoriella</taxon>
    </lineage>
</organism>
<keyword evidence="2" id="KW-1133">Transmembrane helix</keyword>
<feature type="transmembrane region" description="Helical" evidence="2">
    <location>
        <begin position="72"/>
        <end position="90"/>
    </location>
</feature>
<dbReference type="AlphaFoldDB" id="A0A9Q0MQ47"/>
<reference evidence="3" key="1">
    <citation type="submission" date="2022-07" db="EMBL/GenBank/DDBJ databases">
        <authorList>
            <person name="Trinca V."/>
            <person name="Uliana J.V.C."/>
            <person name="Torres T.T."/>
            <person name="Ward R.J."/>
            <person name="Monesi N."/>
        </authorList>
    </citation>
    <scope>NUCLEOTIDE SEQUENCE</scope>
    <source>
        <strain evidence="3">HSMRA1968</strain>
        <tissue evidence="3">Whole embryos</tissue>
    </source>
</reference>
<keyword evidence="2" id="KW-0472">Membrane</keyword>
<sequence length="300" mass="34279">MWLEIINADLDIEQGMVSLKSGGSRTAPTKVDLNEMEPQGGKANKSRKNDTKINIFEMEDGDSEVVKAFKKIVALLFVPAIFVLGIRLNYEWKPQKVFISYAKDLSSKPDRQTRRDLKIFTIGVLATCGIFLLVPIMFYLPKNELIMLSPLQFPFIDQSTIFGYLTTNGTFWIAVLLIGDDFEQLDRMWADKSETLNCKRLFLRNICIRCQDMESYIAGVKSVFDLKMFAFFSFSYISQSICLFEIVKNEKLCAIICSTNWYEYDLLSQKEILSLLHLCQNSSELEIGPLAPMNLMTGVQ</sequence>
<dbReference type="EMBL" id="WJQU01001487">
    <property type="protein sequence ID" value="KAJ6633935.1"/>
    <property type="molecule type" value="Genomic_DNA"/>
</dbReference>
<gene>
    <name evidence="3" type="ORF">Bhyg_17934</name>
</gene>
<feature type="region of interest" description="Disordered" evidence="1">
    <location>
        <begin position="23"/>
        <end position="47"/>
    </location>
</feature>